<comment type="caution">
    <text evidence="2">The sequence shown here is derived from an EMBL/GenBank/DDBJ whole genome shotgun (WGS) entry which is preliminary data.</text>
</comment>
<proteinExistence type="predicted"/>
<organism evidence="2 3">
    <name type="scientific">Colletotrichum kahawae</name>
    <name type="common">Coffee berry disease fungus</name>
    <dbReference type="NCBI Taxonomy" id="34407"/>
    <lineage>
        <taxon>Eukaryota</taxon>
        <taxon>Fungi</taxon>
        <taxon>Dikarya</taxon>
        <taxon>Ascomycota</taxon>
        <taxon>Pezizomycotina</taxon>
        <taxon>Sordariomycetes</taxon>
        <taxon>Hypocreomycetidae</taxon>
        <taxon>Glomerellales</taxon>
        <taxon>Glomerellaceae</taxon>
        <taxon>Colletotrichum</taxon>
        <taxon>Colletotrichum gloeosporioides species complex</taxon>
    </lineage>
</organism>
<dbReference type="EMBL" id="VYYT01000007">
    <property type="protein sequence ID" value="KAK2778921.1"/>
    <property type="molecule type" value="Genomic_DNA"/>
</dbReference>
<feature type="region of interest" description="Disordered" evidence="1">
    <location>
        <begin position="83"/>
        <end position="112"/>
    </location>
</feature>
<feature type="compositionally biased region" description="Acidic residues" evidence="1">
    <location>
        <begin position="329"/>
        <end position="345"/>
    </location>
</feature>
<dbReference type="Proteomes" id="UP001281614">
    <property type="component" value="Unassembled WGS sequence"/>
</dbReference>
<feature type="region of interest" description="Disordered" evidence="1">
    <location>
        <begin position="219"/>
        <end position="368"/>
    </location>
</feature>
<evidence type="ECO:0000313" key="2">
    <source>
        <dbReference type="EMBL" id="KAK2778921.1"/>
    </source>
</evidence>
<keyword evidence="3" id="KW-1185">Reference proteome</keyword>
<feature type="compositionally biased region" description="Acidic residues" evidence="1">
    <location>
        <begin position="243"/>
        <end position="283"/>
    </location>
</feature>
<evidence type="ECO:0000313" key="3">
    <source>
        <dbReference type="Proteomes" id="UP001281614"/>
    </source>
</evidence>
<reference evidence="2" key="1">
    <citation type="submission" date="2023-02" db="EMBL/GenBank/DDBJ databases">
        <title>Colletotrichum kahawae CIFC_Que2 genome sequencing and assembly.</title>
        <authorList>
            <person name="Baroncelli R."/>
        </authorList>
    </citation>
    <scope>NUCLEOTIDE SEQUENCE</scope>
    <source>
        <strain evidence="2">CIFC_Que2</strain>
    </source>
</reference>
<accession>A0AAD9YTG7</accession>
<feature type="compositionally biased region" description="Basic and acidic residues" evidence="1">
    <location>
        <begin position="229"/>
        <end position="242"/>
    </location>
</feature>
<dbReference type="AlphaFoldDB" id="A0AAD9YTG7"/>
<name>A0AAD9YTG7_COLKA</name>
<protein>
    <submittedName>
        <fullName evidence="2">Uncharacterized protein</fullName>
    </submittedName>
</protein>
<gene>
    <name evidence="2" type="ORF">CKAH01_11512</name>
</gene>
<sequence>MDRQTRPSRGAVLAALRNDGVREEISGIGYTVDLHGNWLADSHIFSEAQLEGNLDDLPSAPRQILERRAAAYMSIVPARSSHVPVRSASRPPGLARPSATSTWGSPSPDRWLLPRGGTEAWKRMHGMASTPTPTPTPAPLTIMPFADSSAINSPEVYRDDEEDDAEGEYEAEHDWSHLFSGLPPTAVTAPNPAPTVTASPSAGLPASLIMSPAPVAPSSFVSVSEEYQDDKKDDDKDDRDNTGDEDADAEVEYEDTENDDGKDDEDGDEDEDEDEDEDDEDDESHLFGGMPPAPTPGPARALAPTPTPSQTAPAFVPASSVIAVGEHYQDDDKDDDKDDKDDSDDSSPLAFPAALPAPAPTPSASAPIVGVPAAGPAAVPTPAPPAHPPAIRMPSSSFPAGFRMYRMPNRTVASGRFLVGPGYGGRDVRPPPLNLESLHAISDTPRRQGNLWWCPCSKWLLHPYLFMRPDNPAGARRLCNRCACREDLAGNFPAGMNDWLEQNQPVMFQLVRGDRVR</sequence>
<evidence type="ECO:0000256" key="1">
    <source>
        <dbReference type="SAM" id="MobiDB-lite"/>
    </source>
</evidence>
<feature type="compositionally biased region" description="Low complexity" evidence="1">
    <location>
        <begin position="298"/>
        <end position="314"/>
    </location>
</feature>